<keyword evidence="4" id="KW-1185">Reference proteome</keyword>
<keyword evidence="1" id="KW-0472">Membrane</keyword>
<dbReference type="InterPro" id="IPR036779">
    <property type="entry name" value="LysM_dom_sf"/>
</dbReference>
<dbReference type="OrthoDB" id="2107166at2759"/>
<reference evidence="3" key="1">
    <citation type="journal article" date="2023" name="Plant J.">
        <title>The genome of the king protea, Protea cynaroides.</title>
        <authorList>
            <person name="Chang J."/>
            <person name="Duong T.A."/>
            <person name="Schoeman C."/>
            <person name="Ma X."/>
            <person name="Roodt D."/>
            <person name="Barker N."/>
            <person name="Li Z."/>
            <person name="Van de Peer Y."/>
            <person name="Mizrachi E."/>
        </authorList>
    </citation>
    <scope>NUCLEOTIDE SEQUENCE</scope>
    <source>
        <tissue evidence="3">Young leaves</tissue>
    </source>
</reference>
<protein>
    <recommendedName>
        <fullName evidence="2">LysM domain-containing protein</fullName>
    </recommendedName>
</protein>
<accession>A0A9Q0GSC5</accession>
<evidence type="ECO:0000313" key="3">
    <source>
        <dbReference type="EMBL" id="KAJ4952694.1"/>
    </source>
</evidence>
<evidence type="ECO:0000259" key="2">
    <source>
        <dbReference type="PROSITE" id="PS51782"/>
    </source>
</evidence>
<feature type="transmembrane region" description="Helical" evidence="1">
    <location>
        <begin position="174"/>
        <end position="194"/>
    </location>
</feature>
<evidence type="ECO:0000256" key="1">
    <source>
        <dbReference type="SAM" id="Phobius"/>
    </source>
</evidence>
<dbReference type="AlphaFoldDB" id="A0A9Q0GSC5"/>
<keyword evidence="1" id="KW-1133">Transmembrane helix</keyword>
<gene>
    <name evidence="3" type="ORF">NE237_029526</name>
</gene>
<dbReference type="InterPro" id="IPR018392">
    <property type="entry name" value="LysM"/>
</dbReference>
<dbReference type="Gene3D" id="3.10.350.10">
    <property type="entry name" value="LysM domain"/>
    <property type="match status" value="1"/>
</dbReference>
<feature type="domain" description="LysM" evidence="2">
    <location>
        <begin position="71"/>
        <end position="116"/>
    </location>
</feature>
<sequence>MEAKVIHELEVRLLKPMVFRVPTISYPHRLYFKFLEHKRKSFTERCRGIAERCKLHGKKLSKGQHSTKQFLIHVVRGGETLTSISRMYGVSIQEIAEVNATIVDVDLVFEGQCLNIPFPIYKESLMGYTWKTLVPSCKIQERCQSALNLFGRRGDYRIFTVLSSNQLLLAKRTGYFLVLLPLIAFCISCIMGAFHRNLKHRAVSESEAYCHGSRTMHWKSALIEMSEPDDLNAESRQDLGRHPEDQSQAPFEDLSHAYSKLEPAYQKFLSECGMNKFGYWRGGSPE</sequence>
<comment type="caution">
    <text evidence="3">The sequence shown here is derived from an EMBL/GenBank/DDBJ whole genome shotgun (WGS) entry which is preliminary data.</text>
</comment>
<dbReference type="EMBL" id="JAMYWD010000012">
    <property type="protein sequence ID" value="KAJ4952694.1"/>
    <property type="molecule type" value="Genomic_DNA"/>
</dbReference>
<dbReference type="PROSITE" id="PS51782">
    <property type="entry name" value="LYSM"/>
    <property type="match status" value="1"/>
</dbReference>
<dbReference type="SUPFAM" id="SSF54106">
    <property type="entry name" value="LysM domain"/>
    <property type="match status" value="1"/>
</dbReference>
<dbReference type="Pfam" id="PF01476">
    <property type="entry name" value="LysM"/>
    <property type="match status" value="1"/>
</dbReference>
<dbReference type="Proteomes" id="UP001141806">
    <property type="component" value="Unassembled WGS sequence"/>
</dbReference>
<organism evidence="3 4">
    <name type="scientific">Protea cynaroides</name>
    <dbReference type="NCBI Taxonomy" id="273540"/>
    <lineage>
        <taxon>Eukaryota</taxon>
        <taxon>Viridiplantae</taxon>
        <taxon>Streptophyta</taxon>
        <taxon>Embryophyta</taxon>
        <taxon>Tracheophyta</taxon>
        <taxon>Spermatophyta</taxon>
        <taxon>Magnoliopsida</taxon>
        <taxon>Proteales</taxon>
        <taxon>Proteaceae</taxon>
        <taxon>Protea</taxon>
    </lineage>
</organism>
<evidence type="ECO:0000313" key="4">
    <source>
        <dbReference type="Proteomes" id="UP001141806"/>
    </source>
</evidence>
<dbReference type="CDD" id="cd00118">
    <property type="entry name" value="LysM"/>
    <property type="match status" value="1"/>
</dbReference>
<dbReference type="SMART" id="SM00257">
    <property type="entry name" value="LysM"/>
    <property type="match status" value="1"/>
</dbReference>
<keyword evidence="1" id="KW-0812">Transmembrane</keyword>
<name>A0A9Q0GSC5_9MAGN</name>
<proteinExistence type="predicted"/>